<reference evidence="1 2" key="1">
    <citation type="submission" date="2019-03" db="EMBL/GenBank/DDBJ databases">
        <title>Genomic Encyclopedia of Type Strains, Phase IV (KMG-IV): sequencing the most valuable type-strain genomes for metagenomic binning, comparative biology and taxonomic classification.</title>
        <authorList>
            <person name="Goeker M."/>
        </authorList>
    </citation>
    <scope>NUCLEOTIDE SEQUENCE [LARGE SCALE GENOMIC DNA]</scope>
    <source>
        <strain evidence="1 2">DSM 9035</strain>
    </source>
</reference>
<dbReference type="EMBL" id="SMAI01000009">
    <property type="protein sequence ID" value="TCT03638.1"/>
    <property type="molecule type" value="Genomic_DNA"/>
</dbReference>
<dbReference type="AlphaFoldDB" id="A0A4V2UXI5"/>
<proteinExistence type="predicted"/>
<organism evidence="1 2">
    <name type="scientific">Aquabacter spiritensis</name>
    <dbReference type="NCBI Taxonomy" id="933073"/>
    <lineage>
        <taxon>Bacteria</taxon>
        <taxon>Pseudomonadati</taxon>
        <taxon>Pseudomonadota</taxon>
        <taxon>Alphaproteobacteria</taxon>
        <taxon>Hyphomicrobiales</taxon>
        <taxon>Xanthobacteraceae</taxon>
        <taxon>Aquabacter</taxon>
    </lineage>
</organism>
<keyword evidence="2" id="KW-1185">Reference proteome</keyword>
<dbReference type="RefSeq" id="WP_132032765.1">
    <property type="nucleotide sequence ID" value="NZ_SMAI01000009.1"/>
</dbReference>
<accession>A0A4V2UXI5</accession>
<name>A0A4V2UXI5_9HYPH</name>
<comment type="caution">
    <text evidence="1">The sequence shown here is derived from an EMBL/GenBank/DDBJ whole genome shotgun (WGS) entry which is preliminary data.</text>
</comment>
<evidence type="ECO:0000313" key="1">
    <source>
        <dbReference type="EMBL" id="TCT03638.1"/>
    </source>
</evidence>
<evidence type="ECO:0000313" key="2">
    <source>
        <dbReference type="Proteomes" id="UP000294664"/>
    </source>
</evidence>
<gene>
    <name evidence="1" type="ORF">EDC64_109188</name>
</gene>
<protein>
    <submittedName>
        <fullName evidence="1">SIR2-like protein</fullName>
    </submittedName>
</protein>
<dbReference type="Pfam" id="PF13289">
    <property type="entry name" value="SIR2_2"/>
    <property type="match status" value="1"/>
</dbReference>
<sequence length="420" mass="45999">MTADFDAAVEDVTAHLTSERQAWLFGAGISCRSGLPLMYPLTELVAANYADAAADHHVLFACLKSSLPDTAHIEHVLSQLGDFIALAERSKDQKIAIGSAEYAVETLRALHGRIRDAIRDVIRRGYLPGAGGEAPKVAEEGTHVVKVEYHRDFLRTLFAARDKVGRPLRPVVFFTLNYDTLIEDALALERISFVDGFSGGAMAYWAPETAYAETGAGGRVAAHLIKLHGSIDWHAEGTGSVIRCREGCGYPERAGNVLIYPQATKYVATQRDPFALLFEKLREVLRSPQPMVFAICGYSFGDEHVDLQIEEAMAKPDCKTVLVAFVREQEKAGISQLPDKLVDWMANKPWANRIFALTDKGLYHGSTTNLSQADETYEWWTFEGLTKFLGDGPQHVEDNVVAFPALVAGVEDAAAVGSAE</sequence>
<dbReference type="Proteomes" id="UP000294664">
    <property type="component" value="Unassembled WGS sequence"/>
</dbReference>
<dbReference type="OrthoDB" id="9808492at2"/>